<feature type="signal peptide" evidence="5">
    <location>
        <begin position="1"/>
        <end position="19"/>
    </location>
</feature>
<dbReference type="PROSITE" id="PS50041">
    <property type="entry name" value="C_TYPE_LECTIN_2"/>
    <property type="match status" value="1"/>
</dbReference>
<feature type="domain" description="C-type lectin" evidence="6">
    <location>
        <begin position="35"/>
        <end position="156"/>
    </location>
</feature>
<dbReference type="InterPro" id="IPR018378">
    <property type="entry name" value="C-type_lectin_CS"/>
</dbReference>
<dbReference type="FunFam" id="3.10.100.10:FF:000015">
    <property type="entry name" value="C-type lectin Cal"/>
    <property type="match status" value="1"/>
</dbReference>
<evidence type="ECO:0000256" key="3">
    <source>
        <dbReference type="ARBA" id="ARBA00022734"/>
    </source>
</evidence>
<dbReference type="AlphaFoldDB" id="K7FU10"/>
<dbReference type="Gene3D" id="3.10.100.10">
    <property type="entry name" value="Mannose-Binding Protein A, subunit A"/>
    <property type="match status" value="1"/>
</dbReference>
<keyword evidence="4" id="KW-1015">Disulfide bond</keyword>
<dbReference type="Proteomes" id="UP000007267">
    <property type="component" value="Unassembled WGS sequence"/>
</dbReference>
<dbReference type="GO" id="GO:0030246">
    <property type="term" value="F:carbohydrate binding"/>
    <property type="evidence" value="ECO:0007669"/>
    <property type="project" value="UniProtKB-KW"/>
</dbReference>
<reference evidence="7" key="3">
    <citation type="submission" date="2025-08" db="UniProtKB">
        <authorList>
            <consortium name="Ensembl"/>
        </authorList>
    </citation>
    <scope>IDENTIFICATION</scope>
</reference>
<dbReference type="PANTHER" id="PTHR22803">
    <property type="entry name" value="MANNOSE, PHOSPHOLIPASE, LECTIN RECEPTOR RELATED"/>
    <property type="match status" value="1"/>
</dbReference>
<evidence type="ECO:0000259" key="6">
    <source>
        <dbReference type="PROSITE" id="PS50041"/>
    </source>
</evidence>
<dbReference type="SUPFAM" id="SSF56436">
    <property type="entry name" value="C-type lectin-like"/>
    <property type="match status" value="1"/>
</dbReference>
<dbReference type="eggNOG" id="KOG4297">
    <property type="taxonomic scope" value="Eukaryota"/>
</dbReference>
<proteinExistence type="predicted"/>
<dbReference type="InterPro" id="IPR050111">
    <property type="entry name" value="C-type_lectin/snaclec_domain"/>
</dbReference>
<sequence length="166" mass="19113">VAFFSLCLLGCLIFNPSLPGSGRKAAACSRGWFHYRDHCYKFFSEKLTWSDAEIECQHEQTGAHLASILNDAETNIVAQYLSTATSTDRVWIGLHDPNKDKTWLWTDGSRFRYRTWMAGEPNNDRSREYCVEMYASTGYKKWNDVTCEREAPYLCKYQPKPAGGTW</sequence>
<dbReference type="Ensembl" id="ENSPSIT00000011577.1">
    <property type="protein sequence ID" value="ENSPSIP00000011520.1"/>
    <property type="gene ID" value="ENSPSIG00000010357.1"/>
</dbReference>
<evidence type="ECO:0000256" key="1">
    <source>
        <dbReference type="ARBA" id="ARBA00004613"/>
    </source>
</evidence>
<keyword evidence="5" id="KW-0732">Signal</keyword>
<evidence type="ECO:0000256" key="2">
    <source>
        <dbReference type="ARBA" id="ARBA00022525"/>
    </source>
</evidence>
<evidence type="ECO:0000313" key="8">
    <source>
        <dbReference type="Proteomes" id="UP000007267"/>
    </source>
</evidence>
<dbReference type="Pfam" id="PF00059">
    <property type="entry name" value="Lectin_C"/>
    <property type="match status" value="1"/>
</dbReference>
<reference evidence="8" key="2">
    <citation type="journal article" date="2013" name="Nat. Genet.">
        <title>The draft genomes of soft-shell turtle and green sea turtle yield insights into the development and evolution of the turtle-specific body plan.</title>
        <authorList>
            <person name="Wang Z."/>
            <person name="Pascual-Anaya J."/>
            <person name="Zadissa A."/>
            <person name="Li W."/>
            <person name="Niimura Y."/>
            <person name="Huang Z."/>
            <person name="Li C."/>
            <person name="White S."/>
            <person name="Xiong Z."/>
            <person name="Fang D."/>
            <person name="Wang B."/>
            <person name="Ming Y."/>
            <person name="Chen Y."/>
            <person name="Zheng Y."/>
            <person name="Kuraku S."/>
            <person name="Pignatelli M."/>
            <person name="Herrero J."/>
            <person name="Beal K."/>
            <person name="Nozawa M."/>
            <person name="Li Q."/>
            <person name="Wang J."/>
            <person name="Zhang H."/>
            <person name="Yu L."/>
            <person name="Shigenobu S."/>
            <person name="Wang J."/>
            <person name="Liu J."/>
            <person name="Flicek P."/>
            <person name="Searle S."/>
            <person name="Wang J."/>
            <person name="Kuratani S."/>
            <person name="Yin Y."/>
            <person name="Aken B."/>
            <person name="Zhang G."/>
            <person name="Irie N."/>
        </authorList>
    </citation>
    <scope>NUCLEOTIDE SEQUENCE [LARGE SCALE GENOMIC DNA]</scope>
    <source>
        <strain evidence="8">Daiwa-1</strain>
    </source>
</reference>
<dbReference type="GO" id="GO:0005576">
    <property type="term" value="C:extracellular region"/>
    <property type="evidence" value="ECO:0007669"/>
    <property type="project" value="UniProtKB-SubCell"/>
</dbReference>
<feature type="chain" id="PRO_5003902126" evidence="5">
    <location>
        <begin position="20"/>
        <end position="166"/>
    </location>
</feature>
<dbReference type="OMA" id="KENWFNA"/>
<accession>K7FU10</accession>
<evidence type="ECO:0000313" key="7">
    <source>
        <dbReference type="Ensembl" id="ENSPSIP00000011520.1"/>
    </source>
</evidence>
<reference evidence="7" key="4">
    <citation type="submission" date="2025-09" db="UniProtKB">
        <authorList>
            <consortium name="Ensembl"/>
        </authorList>
    </citation>
    <scope>IDENTIFICATION</scope>
</reference>
<protein>
    <submittedName>
        <fullName evidence="7">C-type lectin BfL-2-like</fullName>
    </submittedName>
</protein>
<keyword evidence="8" id="KW-1185">Reference proteome</keyword>
<organism evidence="7 8">
    <name type="scientific">Pelodiscus sinensis</name>
    <name type="common">Chinese softshell turtle</name>
    <name type="synonym">Trionyx sinensis</name>
    <dbReference type="NCBI Taxonomy" id="13735"/>
    <lineage>
        <taxon>Eukaryota</taxon>
        <taxon>Metazoa</taxon>
        <taxon>Chordata</taxon>
        <taxon>Craniata</taxon>
        <taxon>Vertebrata</taxon>
        <taxon>Euteleostomi</taxon>
        <taxon>Archelosauria</taxon>
        <taxon>Testudinata</taxon>
        <taxon>Testudines</taxon>
        <taxon>Cryptodira</taxon>
        <taxon>Trionychia</taxon>
        <taxon>Trionychidae</taxon>
        <taxon>Pelodiscus</taxon>
    </lineage>
</organism>
<reference evidence="8" key="1">
    <citation type="submission" date="2011-10" db="EMBL/GenBank/DDBJ databases">
        <authorList>
            <consortium name="Soft-shell Turtle Genome Consortium"/>
        </authorList>
    </citation>
    <scope>NUCLEOTIDE SEQUENCE [LARGE SCALE GENOMIC DNA]</scope>
    <source>
        <strain evidence="8">Daiwa-1</strain>
    </source>
</reference>
<dbReference type="PROSITE" id="PS00615">
    <property type="entry name" value="C_TYPE_LECTIN_1"/>
    <property type="match status" value="1"/>
</dbReference>
<keyword evidence="3" id="KW-0430">Lectin</keyword>
<evidence type="ECO:0000256" key="5">
    <source>
        <dbReference type="SAM" id="SignalP"/>
    </source>
</evidence>
<dbReference type="InterPro" id="IPR016187">
    <property type="entry name" value="CTDL_fold"/>
</dbReference>
<keyword evidence="2" id="KW-0964">Secreted</keyword>
<dbReference type="EMBL" id="AGCU01073265">
    <property type="status" value="NOT_ANNOTATED_CDS"/>
    <property type="molecule type" value="Genomic_DNA"/>
</dbReference>
<dbReference type="HOGENOM" id="CLU_049894_10_1_1"/>
<dbReference type="SMART" id="SM00034">
    <property type="entry name" value="CLECT"/>
    <property type="match status" value="1"/>
</dbReference>
<dbReference type="PRINTS" id="PR01504">
    <property type="entry name" value="PNCREATITSAP"/>
</dbReference>
<dbReference type="STRING" id="13735.ENSPSIP00000011520"/>
<comment type="subcellular location">
    <subcellularLocation>
        <location evidence="1">Secreted</location>
    </subcellularLocation>
</comment>
<dbReference type="EMBL" id="AGCU01073264">
    <property type="status" value="NOT_ANNOTATED_CDS"/>
    <property type="molecule type" value="Genomic_DNA"/>
</dbReference>
<dbReference type="InterPro" id="IPR001304">
    <property type="entry name" value="C-type_lectin-like"/>
</dbReference>
<evidence type="ECO:0000256" key="4">
    <source>
        <dbReference type="ARBA" id="ARBA00023157"/>
    </source>
</evidence>
<dbReference type="GeneTree" id="ENSGT00940000162818"/>
<name>K7FU10_PELSI</name>
<dbReference type="InterPro" id="IPR016186">
    <property type="entry name" value="C-type_lectin-like/link_sf"/>
</dbReference>